<reference evidence="2 3" key="1">
    <citation type="journal article" date="2011" name="Stand. Genomic Sci.">
        <title>Complete genome sequence of the gliding freshwater bacterium Fluviicola taffensis type strain (RW262).</title>
        <authorList>
            <person name="Woyke T."/>
            <person name="Chertkov O."/>
            <person name="Lapidus A."/>
            <person name="Nolan M."/>
            <person name="Lucas S."/>
            <person name="Del Rio T.G."/>
            <person name="Tice H."/>
            <person name="Cheng J.F."/>
            <person name="Tapia R."/>
            <person name="Han C."/>
            <person name="Goodwin L."/>
            <person name="Pitluck S."/>
            <person name="Liolios K."/>
            <person name="Pagani I."/>
            <person name="Ivanova N."/>
            <person name="Huntemann M."/>
            <person name="Mavromatis K."/>
            <person name="Mikhailova N."/>
            <person name="Pati A."/>
            <person name="Chen A."/>
            <person name="Palaniappan K."/>
            <person name="Land M."/>
            <person name="Hauser L."/>
            <person name="Brambilla E.M."/>
            <person name="Rohde M."/>
            <person name="Mwirichia R."/>
            <person name="Sikorski J."/>
            <person name="Tindall B.J."/>
            <person name="Goker M."/>
            <person name="Bristow J."/>
            <person name="Eisen J.A."/>
            <person name="Markowitz V."/>
            <person name="Hugenholtz P."/>
            <person name="Klenk H.P."/>
            <person name="Kyrpides N.C."/>
        </authorList>
    </citation>
    <scope>NUCLEOTIDE SEQUENCE [LARGE SCALE GENOMIC DNA]</scope>
    <source>
        <strain evidence="3">DSM 16823 / RW262 / RW262</strain>
    </source>
</reference>
<dbReference type="KEGG" id="fte:Fluta_1730"/>
<dbReference type="Proteomes" id="UP000007463">
    <property type="component" value="Chromosome"/>
</dbReference>
<accession>F2IHF7</accession>
<reference evidence="3" key="2">
    <citation type="submission" date="2011-02" db="EMBL/GenBank/DDBJ databases">
        <title>The complete genome of Fluviicola taffensis DSM 16823.</title>
        <authorList>
            <consortium name="US DOE Joint Genome Institute (JGI-PGF)"/>
            <person name="Lucas S."/>
            <person name="Copeland A."/>
            <person name="Lapidus A."/>
            <person name="Bruce D."/>
            <person name="Goodwin L."/>
            <person name="Pitluck S."/>
            <person name="Kyrpides N."/>
            <person name="Mavromatis K."/>
            <person name="Ivanova N."/>
            <person name="Mikhailova N."/>
            <person name="Pagani I."/>
            <person name="Chertkov O."/>
            <person name="Detter J.C."/>
            <person name="Han C."/>
            <person name="Tapia R."/>
            <person name="Land M."/>
            <person name="Hauser L."/>
            <person name="Markowitz V."/>
            <person name="Cheng J.-F."/>
            <person name="Hugenholtz P."/>
            <person name="Woyke T."/>
            <person name="Wu D."/>
            <person name="Tindall B."/>
            <person name="Pomrenke H.G."/>
            <person name="Brambilla E."/>
            <person name="Klenk H.-P."/>
            <person name="Eisen J.A."/>
        </authorList>
    </citation>
    <scope>NUCLEOTIDE SEQUENCE [LARGE SCALE GENOMIC DNA]</scope>
    <source>
        <strain evidence="3">DSM 16823 / RW262 / RW262</strain>
    </source>
</reference>
<evidence type="ECO:0000256" key="1">
    <source>
        <dbReference type="SAM" id="SignalP"/>
    </source>
</evidence>
<keyword evidence="3" id="KW-1185">Reference proteome</keyword>
<dbReference type="HOGENOM" id="CLU_721116_0_0_10"/>
<evidence type="ECO:0000313" key="2">
    <source>
        <dbReference type="EMBL" id="AEA43722.1"/>
    </source>
</evidence>
<feature type="signal peptide" evidence="1">
    <location>
        <begin position="1"/>
        <end position="18"/>
    </location>
</feature>
<feature type="chain" id="PRO_5003278593" evidence="1">
    <location>
        <begin position="19"/>
        <end position="383"/>
    </location>
</feature>
<evidence type="ECO:0000313" key="3">
    <source>
        <dbReference type="Proteomes" id="UP000007463"/>
    </source>
</evidence>
<keyword evidence="1" id="KW-0732">Signal</keyword>
<sequence length="383" mass="42950" precursor="true">MNKATLFVALFFPVLTFAQPQKTFTEKLDGISTSQKELTKNASTDNSSIGQGGAMTNTVPLVTVSSRTMSFPLQLNYTAGIKTNQQSGPVGLGWVMPIGSIRRDFGSFYPDYSSTSHEADMYNVLDEGQSSQSSKGKFNTRIGTPPQAIQGTYLDPAVQQKYLGFNTIAADETRVMPLSDMYHVSVPGKLSNSFFNSGVINGDHLWKLTEAENWKVAHEVKTYKVSQEFSRINEANLSRDQNNNLLTETSYAAAIAVLPYVKNGFSKIPTGFSNVPNQYESYVLYEDFEKFTIIDENGTVYVFGRALRGQRYVYSDDPFWSNKENQSTTNLTVGSFWKIDYIAEWLLTEIHSVDYKDSNGNHLADDGDAGDWIRIYRPDKRRI</sequence>
<dbReference type="OrthoDB" id="9814627at2"/>
<dbReference type="EMBL" id="CP002542">
    <property type="protein sequence ID" value="AEA43722.1"/>
    <property type="molecule type" value="Genomic_DNA"/>
</dbReference>
<dbReference type="STRING" id="755732.Fluta_1730"/>
<protein>
    <submittedName>
        <fullName evidence="2">Uncharacterized protein</fullName>
    </submittedName>
</protein>
<gene>
    <name evidence="2" type="ordered locus">Fluta_1730</name>
</gene>
<dbReference type="AlphaFoldDB" id="F2IHF7"/>
<name>F2IHF7_FLUTR</name>
<proteinExistence type="predicted"/>
<organism evidence="2 3">
    <name type="scientific">Fluviicola taffensis (strain DSM 16823 / NCIMB 13979 / RW262)</name>
    <dbReference type="NCBI Taxonomy" id="755732"/>
    <lineage>
        <taxon>Bacteria</taxon>
        <taxon>Pseudomonadati</taxon>
        <taxon>Bacteroidota</taxon>
        <taxon>Flavobacteriia</taxon>
        <taxon>Flavobacteriales</taxon>
        <taxon>Crocinitomicaceae</taxon>
        <taxon>Fluviicola</taxon>
    </lineage>
</organism>
<dbReference type="RefSeq" id="WP_013686492.1">
    <property type="nucleotide sequence ID" value="NC_015321.1"/>
</dbReference>